<feature type="domain" description="Transglycosylase SLT" evidence="5">
    <location>
        <begin position="489"/>
        <end position="592"/>
    </location>
</feature>
<feature type="signal peptide" evidence="4">
    <location>
        <begin position="1"/>
        <end position="21"/>
    </location>
</feature>
<comment type="similarity">
    <text evidence="2">Belongs to the virb1 family.</text>
</comment>
<dbReference type="InterPro" id="IPR008258">
    <property type="entry name" value="Transglycosylase_SLT_dom_1"/>
</dbReference>
<dbReference type="GO" id="GO:0016020">
    <property type="term" value="C:membrane"/>
    <property type="evidence" value="ECO:0007669"/>
    <property type="project" value="InterPro"/>
</dbReference>
<dbReference type="PROSITE" id="PS00922">
    <property type="entry name" value="TRANSGLYCOSYLASE"/>
    <property type="match status" value="1"/>
</dbReference>
<dbReference type="GO" id="GO:0042597">
    <property type="term" value="C:periplasmic space"/>
    <property type="evidence" value="ECO:0007669"/>
    <property type="project" value="InterPro"/>
</dbReference>
<dbReference type="CDD" id="cd13401">
    <property type="entry name" value="Slt70-like"/>
    <property type="match status" value="1"/>
</dbReference>
<dbReference type="InterPro" id="IPR000189">
    <property type="entry name" value="Transglyc_AS"/>
</dbReference>
<accession>A0A934HPA7</accession>
<dbReference type="PANTHER" id="PTHR37423">
    <property type="entry name" value="SOLUBLE LYTIC MUREIN TRANSGLYCOSYLASE-RELATED"/>
    <property type="match status" value="1"/>
</dbReference>
<dbReference type="Gene3D" id="1.10.530.10">
    <property type="match status" value="1"/>
</dbReference>
<dbReference type="InterPro" id="IPR023346">
    <property type="entry name" value="Lysozyme-like_dom_sf"/>
</dbReference>
<keyword evidence="7" id="KW-1185">Reference proteome</keyword>
<dbReference type="Pfam" id="PF01464">
    <property type="entry name" value="SLT"/>
    <property type="match status" value="1"/>
</dbReference>
<dbReference type="RefSeq" id="WP_198685543.1">
    <property type="nucleotide sequence ID" value="NZ_JAEIJD010000003.1"/>
</dbReference>
<dbReference type="GO" id="GO:0000270">
    <property type="term" value="P:peptidoglycan metabolic process"/>
    <property type="evidence" value="ECO:0007669"/>
    <property type="project" value="InterPro"/>
</dbReference>
<dbReference type="SUPFAM" id="SSF48435">
    <property type="entry name" value="Bacterial muramidases"/>
    <property type="match status" value="1"/>
</dbReference>
<protein>
    <submittedName>
        <fullName evidence="6">Lytic transglycosylase domain-containing protein</fullName>
    </submittedName>
</protein>
<evidence type="ECO:0000256" key="4">
    <source>
        <dbReference type="SAM" id="SignalP"/>
    </source>
</evidence>
<comment type="similarity">
    <text evidence="1">Belongs to the transglycosylase Slt family.</text>
</comment>
<dbReference type="AlphaFoldDB" id="A0A934HPA7"/>
<reference evidence="6" key="1">
    <citation type="submission" date="2020-12" db="EMBL/GenBank/DDBJ databases">
        <title>Pontibaca salina gen. nov., sp. nov., isolated from marine sediment.</title>
        <authorList>
            <person name="Bo J."/>
            <person name="Wang S."/>
            <person name="Song X."/>
            <person name="Du Z."/>
        </authorList>
    </citation>
    <scope>NUCLEOTIDE SEQUENCE</scope>
    <source>
        <strain evidence="6">S1109L</strain>
    </source>
</reference>
<evidence type="ECO:0000313" key="7">
    <source>
        <dbReference type="Proteomes" id="UP000613255"/>
    </source>
</evidence>
<dbReference type="EMBL" id="JAEIJD010000003">
    <property type="protein sequence ID" value="MBI6629252.1"/>
    <property type="molecule type" value="Genomic_DNA"/>
</dbReference>
<dbReference type="Gene3D" id="1.25.20.10">
    <property type="entry name" value="Bacterial muramidases"/>
    <property type="match status" value="1"/>
</dbReference>
<dbReference type="Proteomes" id="UP000613255">
    <property type="component" value="Unassembled WGS sequence"/>
</dbReference>
<evidence type="ECO:0000256" key="1">
    <source>
        <dbReference type="ARBA" id="ARBA00007734"/>
    </source>
</evidence>
<dbReference type="GO" id="GO:0008933">
    <property type="term" value="F:peptidoglycan lytic transglycosylase activity"/>
    <property type="evidence" value="ECO:0007669"/>
    <property type="project" value="InterPro"/>
</dbReference>
<proteinExistence type="inferred from homology"/>
<evidence type="ECO:0000256" key="2">
    <source>
        <dbReference type="ARBA" id="ARBA00009387"/>
    </source>
</evidence>
<evidence type="ECO:0000256" key="3">
    <source>
        <dbReference type="ARBA" id="ARBA00022729"/>
    </source>
</evidence>
<keyword evidence="3 4" id="KW-0732">Signal</keyword>
<sequence>MTRILALVAVFCSAFVLPAVAGDARQLMRAMDQMRKGDWTAAIRAAGSDGSIPNDIIEWHRLRAGRGTADQVRDFLARRGDWPGVAWLRQRSEPAFVGQSADAILDFYADAPPQTGEGVLTHASALIQKGRQGEAEASLVMAWRTLAMGGAQHAEYLEKQRELLAPHHDARLDRMLWDGKLDDAKRMLPLVDEGQRALALARMALQEMAPGVDARIEAVPAALRGAPGLAHDRFAWRYRKGRRDDATALLLERSDSADSLGEPAYWGKRRAILARQEMREGDPVRAYRMAAQNYMSEGADFAELEWLAGFIALRKLNDPAAALAHFTRFDGAVATPISKGRAGYWIGRAYEALGQPEQAQQAYAGGARYQTSFYGLLAAERGGLPFDEHLADPPAFGPWKSGAFMGSSVLKAGLLLFDADEPELGTRFLTHLVESQDEAAAAQLGEMAIEMERPHLAVMIAKRAAQRALLLHAAYYPLHPVAREPLPMAPEMTLAIARRESEFDPAVVSHAGARGLMQVMPATAQAMASQMGILGGHDTARLTREWDYNAKLGATYLAGLAGGFDGNVVMMSAGYNAGPGRPLQWMLNYGDPRKGEIDVVDWIEHIPFNETRNYVMRVTESLPVYRARLGLEPLPIPFSEELTGSTLRAFAP</sequence>
<evidence type="ECO:0000259" key="5">
    <source>
        <dbReference type="Pfam" id="PF01464"/>
    </source>
</evidence>
<dbReference type="PANTHER" id="PTHR37423:SF2">
    <property type="entry name" value="MEMBRANE-BOUND LYTIC MUREIN TRANSGLYCOSYLASE C"/>
    <property type="match status" value="1"/>
</dbReference>
<dbReference type="GO" id="GO:0004553">
    <property type="term" value="F:hydrolase activity, hydrolyzing O-glycosyl compounds"/>
    <property type="evidence" value="ECO:0007669"/>
    <property type="project" value="InterPro"/>
</dbReference>
<evidence type="ECO:0000313" key="6">
    <source>
        <dbReference type="EMBL" id="MBI6629252.1"/>
    </source>
</evidence>
<dbReference type="SUPFAM" id="SSF53955">
    <property type="entry name" value="Lysozyme-like"/>
    <property type="match status" value="1"/>
</dbReference>
<dbReference type="InterPro" id="IPR008939">
    <property type="entry name" value="Lytic_TGlycosylase_superhlx_U"/>
</dbReference>
<feature type="chain" id="PRO_5037807892" evidence="4">
    <location>
        <begin position="22"/>
        <end position="652"/>
    </location>
</feature>
<comment type="caution">
    <text evidence="6">The sequence shown here is derived from an EMBL/GenBank/DDBJ whole genome shotgun (WGS) entry which is preliminary data.</text>
</comment>
<gene>
    <name evidence="6" type="ORF">JAO82_05085</name>
</gene>
<name>A0A934HPA7_9RHOB</name>
<organism evidence="6 7">
    <name type="scientific">Pontibaca salina</name>
    <dbReference type="NCBI Taxonomy" id="2795731"/>
    <lineage>
        <taxon>Bacteria</taxon>
        <taxon>Pseudomonadati</taxon>
        <taxon>Pseudomonadota</taxon>
        <taxon>Alphaproteobacteria</taxon>
        <taxon>Rhodobacterales</taxon>
        <taxon>Roseobacteraceae</taxon>
        <taxon>Pontibaca</taxon>
    </lineage>
</organism>